<evidence type="ECO:0000256" key="4">
    <source>
        <dbReference type="ARBA" id="ARBA00022737"/>
    </source>
</evidence>
<dbReference type="PROSITE" id="PS01187">
    <property type="entry name" value="EGF_CA"/>
    <property type="match status" value="1"/>
</dbReference>
<dbReference type="FunFam" id="2.10.50.10:FF:000032">
    <property type="entry name" value="Uncharacterized protein, isoform A"/>
    <property type="match status" value="1"/>
</dbReference>
<evidence type="ECO:0000256" key="9">
    <source>
        <dbReference type="SAM" id="SignalP"/>
    </source>
</evidence>
<protein>
    <recommendedName>
        <fullName evidence="15">Sushi, von Willebrand factor type A, EGF and pentraxin domain-containing protein 1</fullName>
    </recommendedName>
</protein>
<name>A0AAE0T2H5_9BIVA</name>
<dbReference type="InterPro" id="IPR000742">
    <property type="entry name" value="EGF"/>
</dbReference>
<evidence type="ECO:0000256" key="1">
    <source>
        <dbReference type="ARBA" id="ARBA00022473"/>
    </source>
</evidence>
<dbReference type="InterPro" id="IPR003410">
    <property type="entry name" value="HYR_dom"/>
</dbReference>
<dbReference type="Pfam" id="PF00084">
    <property type="entry name" value="Sushi"/>
    <property type="match status" value="2"/>
</dbReference>
<keyword evidence="8" id="KW-0812">Transmembrane</keyword>
<dbReference type="InterPro" id="IPR043555">
    <property type="entry name" value="SRPX-like"/>
</dbReference>
<dbReference type="SUPFAM" id="SSF49899">
    <property type="entry name" value="Concanavalin A-like lectins/glucanases"/>
    <property type="match status" value="1"/>
</dbReference>
<dbReference type="InterPro" id="IPR013320">
    <property type="entry name" value="ConA-like_dom_sf"/>
</dbReference>
<dbReference type="FunFam" id="2.20.100.10:FF:000007">
    <property type="entry name" value="Thrombospondin 1"/>
    <property type="match status" value="1"/>
</dbReference>
<keyword evidence="8" id="KW-0472">Membrane</keyword>
<feature type="disulfide bond" evidence="6">
    <location>
        <begin position="1022"/>
        <end position="1031"/>
    </location>
</feature>
<evidence type="ECO:0000313" key="13">
    <source>
        <dbReference type="EMBL" id="KAK3602544.1"/>
    </source>
</evidence>
<dbReference type="InterPro" id="IPR035976">
    <property type="entry name" value="Sushi/SCR/CCP_sf"/>
</dbReference>
<dbReference type="GO" id="GO:0005509">
    <property type="term" value="F:calcium ion binding"/>
    <property type="evidence" value="ECO:0007669"/>
    <property type="project" value="InterPro"/>
</dbReference>
<dbReference type="PROSITE" id="PS50923">
    <property type="entry name" value="SUSHI"/>
    <property type="match status" value="3"/>
</dbReference>
<dbReference type="SMART" id="SM00032">
    <property type="entry name" value="CCP"/>
    <property type="match status" value="4"/>
</dbReference>
<dbReference type="Pfam" id="PF02494">
    <property type="entry name" value="HYR"/>
    <property type="match status" value="2"/>
</dbReference>
<dbReference type="PROSITE" id="PS50026">
    <property type="entry name" value="EGF_3"/>
    <property type="match status" value="2"/>
</dbReference>
<dbReference type="Gene3D" id="2.20.100.10">
    <property type="entry name" value="Thrombospondin type-1 (TSP1) repeat"/>
    <property type="match status" value="1"/>
</dbReference>
<feature type="domain" description="HYR" evidence="11">
    <location>
        <begin position="128"/>
        <end position="213"/>
    </location>
</feature>
<reference evidence="13" key="2">
    <citation type="journal article" date="2021" name="Genome Biol. Evol.">
        <title>Developing a high-quality reference genome for a parasitic bivalve with doubly uniparental inheritance (Bivalvia: Unionida).</title>
        <authorList>
            <person name="Smith C.H."/>
        </authorList>
    </citation>
    <scope>NUCLEOTIDE SEQUENCE</scope>
    <source>
        <strain evidence="13">CHS0354</strain>
        <tissue evidence="13">Mantle</tissue>
    </source>
</reference>
<comment type="caution">
    <text evidence="13">The sequence shown here is derived from an EMBL/GenBank/DDBJ whole genome shotgun (WGS) entry which is preliminary data.</text>
</comment>
<dbReference type="Pfam" id="PF00090">
    <property type="entry name" value="TSP_1"/>
    <property type="match status" value="1"/>
</dbReference>
<accession>A0AAE0T2H5</accession>
<dbReference type="Gene3D" id="2.10.50.10">
    <property type="entry name" value="Tumor Necrosis Factor Receptor, subunit A, domain 2"/>
    <property type="match status" value="3"/>
</dbReference>
<evidence type="ECO:0000256" key="7">
    <source>
        <dbReference type="PROSITE-ProRule" id="PRU00302"/>
    </source>
</evidence>
<feature type="transmembrane region" description="Helical" evidence="8">
    <location>
        <begin position="1414"/>
        <end position="1435"/>
    </location>
</feature>
<dbReference type="PANTHER" id="PTHR46343">
    <property type="entry name" value="HYR DOMAIN-CONTAINING PROTEIN"/>
    <property type="match status" value="1"/>
</dbReference>
<feature type="disulfide bond" evidence="7">
    <location>
        <begin position="216"/>
        <end position="259"/>
    </location>
</feature>
<keyword evidence="8" id="KW-1133">Transmembrane helix</keyword>
<dbReference type="PRINTS" id="PR01705">
    <property type="entry name" value="TSP1REPEAT"/>
</dbReference>
<dbReference type="Gene3D" id="2.60.120.200">
    <property type="match status" value="1"/>
</dbReference>
<dbReference type="SUPFAM" id="SSF57535">
    <property type="entry name" value="Complement control module/SCR domain"/>
    <property type="match status" value="3"/>
</dbReference>
<dbReference type="SUPFAM" id="SSF82895">
    <property type="entry name" value="TSP-1 type 1 repeat"/>
    <property type="match status" value="1"/>
</dbReference>
<dbReference type="SMART" id="SM00181">
    <property type="entry name" value="EGF"/>
    <property type="match status" value="2"/>
</dbReference>
<dbReference type="CDD" id="cd00054">
    <property type="entry name" value="EGF_CA"/>
    <property type="match status" value="2"/>
</dbReference>
<dbReference type="SMART" id="SM01411">
    <property type="entry name" value="Ephrin_rec_like"/>
    <property type="match status" value="3"/>
</dbReference>
<evidence type="ECO:0008006" key="15">
    <source>
        <dbReference type="Google" id="ProtNLM"/>
    </source>
</evidence>
<reference evidence="13" key="1">
    <citation type="journal article" date="2021" name="Genome Biol. Evol.">
        <title>A High-Quality Reference Genome for a Parasitic Bivalve with Doubly Uniparental Inheritance (Bivalvia: Unionida).</title>
        <authorList>
            <person name="Smith C.H."/>
        </authorList>
    </citation>
    <scope>NUCLEOTIDE SEQUENCE</scope>
    <source>
        <strain evidence="13">CHS0354</strain>
    </source>
</reference>
<dbReference type="SMART" id="SM00209">
    <property type="entry name" value="TSP1"/>
    <property type="match status" value="1"/>
</dbReference>
<dbReference type="PROSITE" id="PS01186">
    <property type="entry name" value="EGF_2"/>
    <property type="match status" value="1"/>
</dbReference>
<keyword evidence="2 6" id="KW-0245">EGF-like domain</keyword>
<feature type="domain" description="HYR" evidence="11">
    <location>
        <begin position="335"/>
        <end position="421"/>
    </location>
</feature>
<evidence type="ECO:0000256" key="5">
    <source>
        <dbReference type="ARBA" id="ARBA00023157"/>
    </source>
</evidence>
<dbReference type="FunFam" id="2.10.25.10:FF:000080">
    <property type="entry name" value="Neurogenic locus notch 1"/>
    <property type="match status" value="1"/>
</dbReference>
<evidence type="ECO:0000256" key="8">
    <source>
        <dbReference type="SAM" id="Phobius"/>
    </source>
</evidence>
<dbReference type="InterPro" id="IPR036383">
    <property type="entry name" value="TSP1_rpt_sf"/>
</dbReference>
<comment type="caution">
    <text evidence="6">Lacks conserved residue(s) required for the propagation of feature annotation.</text>
</comment>
<feature type="disulfide bond" evidence="7">
    <location>
        <begin position="277"/>
        <end position="320"/>
    </location>
</feature>
<keyword evidence="4" id="KW-0677">Repeat</keyword>
<dbReference type="Pfam" id="PF07699">
    <property type="entry name" value="Ephrin_rec_like"/>
    <property type="match status" value="3"/>
</dbReference>
<reference evidence="13" key="3">
    <citation type="submission" date="2023-05" db="EMBL/GenBank/DDBJ databases">
        <authorList>
            <person name="Smith C.H."/>
        </authorList>
    </citation>
    <scope>NUCLEOTIDE SEQUENCE</scope>
    <source>
        <strain evidence="13">CHS0354</strain>
        <tissue evidence="13">Mantle</tissue>
    </source>
</reference>
<keyword evidence="14" id="KW-1185">Reference proteome</keyword>
<dbReference type="FunFam" id="2.10.25.10:FF:000279">
    <property type="entry name" value="Neurogenic locus notch 1"/>
    <property type="match status" value="1"/>
</dbReference>
<evidence type="ECO:0000313" key="14">
    <source>
        <dbReference type="Proteomes" id="UP001195483"/>
    </source>
</evidence>
<dbReference type="InterPro" id="IPR001881">
    <property type="entry name" value="EGF-like_Ca-bd_dom"/>
</dbReference>
<evidence type="ECO:0000259" key="10">
    <source>
        <dbReference type="PROSITE" id="PS50026"/>
    </source>
</evidence>
<dbReference type="Gene3D" id="2.10.25.10">
    <property type="entry name" value="Laminin"/>
    <property type="match status" value="2"/>
</dbReference>
<dbReference type="PROSITE" id="PS50092">
    <property type="entry name" value="TSP1"/>
    <property type="match status" value="1"/>
</dbReference>
<dbReference type="SMART" id="SM00179">
    <property type="entry name" value="EGF_CA"/>
    <property type="match status" value="2"/>
</dbReference>
<organism evidence="13 14">
    <name type="scientific">Potamilus streckersoni</name>
    <dbReference type="NCBI Taxonomy" id="2493646"/>
    <lineage>
        <taxon>Eukaryota</taxon>
        <taxon>Metazoa</taxon>
        <taxon>Spiralia</taxon>
        <taxon>Lophotrochozoa</taxon>
        <taxon>Mollusca</taxon>
        <taxon>Bivalvia</taxon>
        <taxon>Autobranchia</taxon>
        <taxon>Heteroconchia</taxon>
        <taxon>Palaeoheterodonta</taxon>
        <taxon>Unionida</taxon>
        <taxon>Unionoidea</taxon>
        <taxon>Unionidae</taxon>
        <taxon>Ambleminae</taxon>
        <taxon>Lampsilini</taxon>
        <taxon>Potamilus</taxon>
    </lineage>
</organism>
<feature type="signal peptide" evidence="9">
    <location>
        <begin position="1"/>
        <end position="19"/>
    </location>
</feature>
<dbReference type="PROSITE" id="PS00010">
    <property type="entry name" value="ASX_HYDROXYL"/>
    <property type="match status" value="2"/>
</dbReference>
<feature type="disulfide bond" evidence="6">
    <location>
        <begin position="1060"/>
        <end position="1069"/>
    </location>
</feature>
<dbReference type="InterPro" id="IPR000436">
    <property type="entry name" value="Sushi_SCR_CCP_dom"/>
</dbReference>
<dbReference type="InterPro" id="IPR000884">
    <property type="entry name" value="TSP1_rpt"/>
</dbReference>
<dbReference type="SUPFAM" id="SSF57196">
    <property type="entry name" value="EGF/Laminin"/>
    <property type="match status" value="2"/>
</dbReference>
<dbReference type="SUPFAM" id="SSF57184">
    <property type="entry name" value="Growth factor receptor domain"/>
    <property type="match status" value="2"/>
</dbReference>
<dbReference type="Gene3D" id="2.10.70.10">
    <property type="entry name" value="Complement Module, domain 1"/>
    <property type="match status" value="3"/>
</dbReference>
<feature type="domain" description="Sushi" evidence="12">
    <location>
        <begin position="214"/>
        <end position="274"/>
    </location>
</feature>
<feature type="disulfide bond" evidence="7">
    <location>
        <begin position="245"/>
        <end position="272"/>
    </location>
</feature>
<dbReference type="Pfam" id="PF13385">
    <property type="entry name" value="Laminin_G_3"/>
    <property type="match status" value="1"/>
</dbReference>
<evidence type="ECO:0000259" key="12">
    <source>
        <dbReference type="PROSITE" id="PS50923"/>
    </source>
</evidence>
<feature type="chain" id="PRO_5042098701" description="Sushi, von Willebrand factor type A, EGF and pentraxin domain-containing protein 1" evidence="9">
    <location>
        <begin position="20"/>
        <end position="1485"/>
    </location>
</feature>
<dbReference type="EMBL" id="JAEAOA010000298">
    <property type="protein sequence ID" value="KAK3602544.1"/>
    <property type="molecule type" value="Genomic_DNA"/>
</dbReference>
<dbReference type="PANTHER" id="PTHR46343:SF2">
    <property type="entry name" value="SUSHI_VON WILLEBRAND FACTOR TYPE A_EGF_PENTRAXIN DOMAIN-CONTAINING 1"/>
    <property type="match status" value="1"/>
</dbReference>
<gene>
    <name evidence="13" type="ORF">CHS0354_003796</name>
</gene>
<sequence length="1485" mass="163462">MFPKILSSFLLICTAAVYCEPKNCSLQLGPSLVNASGFQCKLNDMSLSLDDEVKFVPSGVRCARLDDTKVSWACLEGMWRKSVSSDNNRLIDLQDKTRHRLHKRFLGSIGDIKDIVCLIFCSGNGGSADRTPPQWNLCPQDQFLTGIPGQIYAYAEWAEPKAYDDRDGEVRVVRDGKPPQRHFENGTTLIRYTAKDRSGNMAPTCSFRIVVDVINCTKPLDVSDGYYLCHPQNPFVLGSVCRFGCYDGFELDRPGEITCLRTRLWSGNQPFCKPWTCPTLPDIPKAKLTCTNENYFRSICTYTCESGYDMPINTARALICTIDQTWRKHGEPECKDIEPPVFQTCPSVIIEGADTGSIIKEVKWDLPNVVDNSGLNIIPTVIQGYQSGYYFSIGTHEIKYTAEDSDGNVARPCVFKVVVKEIRCHKLYPTPYMTINCPEGYKAGSYCIFICDPGKIMEGARISTCLKDPKGLFGSWSWNKTQPTCTAERECVPLTPPKDGAVVCDTWKGGIFCQFQCMNGTTMHVQGWQRLHVCSDNGAWDIVGGNIGVTDCEKIQPGDRFTTDASLIYYFYNGKCPDPVAQEKIGKNFQTLVETDLLSGSMCKSSSACSVNNIKIICGEVTIRGKRDVQNGTRFEVIISVEFPISQDVALETDYFNIGAAFQNLEKTLSTTNVSSLVGDLELTFVGIVNKSMQIVCPAGTTQASDSYACVECSAGTFYDLVSLACIPCNKGWYQDLTGQLSCKQCPNLTTTRSTGAISEESCESGCEPGQWSVDGALPCSLCDAGTYQDLYGQVHCTRCPGSQTTVQLGATHREMCHEFDIVFPDQQDHNCSLKLPHSVNASTFTLGMWVQSKQNGSGMIVRLVDGTSETICLEIADELRIRINGELIPSNVDISDGRWHFAVLVKEGCNITFYIDSEVSAMLHICFENIQFDTVLLGDSTFVGSISQVNIWSTVNVKVMQNKCFTGNIGDLVAWYFFEEADIDGAYMQITSSCDDVNECSSNPCLHGNCVDSLNTFHCTCNKGYTGSLCEVNTDDCVANVCLNGSTCLDGVDSYSCLCPLLYKGDFCEIKMVDGQWGSWSNWTECSVTCDLGIRTRTRLCNNPSPDNGGLNCVGEELDTSVCNETTCPVCPEIAPPRNGMLSCINSSNNINCTVHCKSGYDFDMEPMDFYTCGEETAHIWNFETVDNPYRRLPRCTEIHSAAEIGITTTYLYEDLSCASHDRASVVNIVQERAQKVTNAIDCITGGLCYLTSLTILNCDKERTKRATDENEIGFSITLSSNPENATSDLIAEQLGSAYLSLVEAAKNGHFTVNITGITYALQGTQTQVKGSVQCPDNMMRLNYYCVPCGEGSYLVNGYCQLCEYGYYQHKQGQTSCIACSQDWTTEGLGSISVDDCTVHIVPNVQDHTTENIIIACVVPSTLIVVAIVTTLIIRKTHNQKLASKVDPMIDMSDNVAKRIYIISNGNATPKSSIATSSLDLGDI</sequence>
<proteinExistence type="predicted"/>
<feature type="domain" description="Sushi" evidence="12">
    <location>
        <begin position="422"/>
        <end position="487"/>
    </location>
</feature>
<keyword evidence="5 6" id="KW-1015">Disulfide bond</keyword>
<dbReference type="Proteomes" id="UP001195483">
    <property type="component" value="Unassembled WGS sequence"/>
</dbReference>
<keyword evidence="3 9" id="KW-0732">Signal</keyword>
<dbReference type="InterPro" id="IPR009030">
    <property type="entry name" value="Growth_fac_rcpt_cys_sf"/>
</dbReference>
<evidence type="ECO:0000256" key="6">
    <source>
        <dbReference type="PROSITE-ProRule" id="PRU00076"/>
    </source>
</evidence>
<dbReference type="Pfam" id="PF00008">
    <property type="entry name" value="EGF"/>
    <property type="match status" value="2"/>
</dbReference>
<feature type="disulfide bond" evidence="6">
    <location>
        <begin position="1001"/>
        <end position="1011"/>
    </location>
</feature>
<evidence type="ECO:0000259" key="11">
    <source>
        <dbReference type="PROSITE" id="PS50825"/>
    </source>
</evidence>
<keyword evidence="1" id="KW-0217">Developmental protein</keyword>
<feature type="domain" description="EGF-like" evidence="10">
    <location>
        <begin position="997"/>
        <end position="1032"/>
    </location>
</feature>
<evidence type="ECO:0000256" key="3">
    <source>
        <dbReference type="ARBA" id="ARBA00022729"/>
    </source>
</evidence>
<dbReference type="InterPro" id="IPR011641">
    <property type="entry name" value="Tyr-kin_ephrin_A/B_rcpt-like"/>
</dbReference>
<dbReference type="PROSITE" id="PS50825">
    <property type="entry name" value="HYR"/>
    <property type="match status" value="2"/>
</dbReference>
<keyword evidence="7" id="KW-0768">Sushi</keyword>
<dbReference type="InterPro" id="IPR018097">
    <property type="entry name" value="EGF_Ca-bd_CS"/>
</dbReference>
<dbReference type="PROSITE" id="PS00022">
    <property type="entry name" value="EGF_1"/>
    <property type="match status" value="2"/>
</dbReference>
<feature type="domain" description="Sushi" evidence="12">
    <location>
        <begin position="275"/>
        <end position="336"/>
    </location>
</feature>
<dbReference type="InterPro" id="IPR000152">
    <property type="entry name" value="EGF-type_Asp/Asn_hydroxyl_site"/>
</dbReference>
<feature type="domain" description="EGF-like" evidence="10">
    <location>
        <begin position="1034"/>
        <end position="1070"/>
    </location>
</feature>
<evidence type="ECO:0000256" key="2">
    <source>
        <dbReference type="ARBA" id="ARBA00022536"/>
    </source>
</evidence>
<dbReference type="CDD" id="cd00033">
    <property type="entry name" value="CCP"/>
    <property type="match status" value="3"/>
</dbReference>